<reference evidence="1 2" key="1">
    <citation type="submission" date="2020-04" db="EMBL/GenBank/DDBJ databases">
        <title>Rhodospirillaceae bacterium KN72 isolated from deep sea.</title>
        <authorList>
            <person name="Zhang D.-C."/>
        </authorList>
    </citation>
    <scope>NUCLEOTIDE SEQUENCE [LARGE SCALE GENOMIC DNA]</scope>
    <source>
        <strain evidence="1 2">KN72</strain>
    </source>
</reference>
<dbReference type="EMBL" id="JABBNT010000001">
    <property type="protein sequence ID" value="NMM43124.1"/>
    <property type="molecule type" value="Genomic_DNA"/>
</dbReference>
<accession>A0A7Y0DWW9</accession>
<evidence type="ECO:0000313" key="2">
    <source>
        <dbReference type="Proteomes" id="UP000539372"/>
    </source>
</evidence>
<gene>
    <name evidence="1" type="ORF">HH303_01455</name>
</gene>
<sequence length="176" mass="20044">MERVTLEQRHRQLLDYWSSLIEPGQDIPDRCKFDPSAIPKLLSFLVLSDIKDETVLFRVVGTEMAQAWGDDFTGKTLDEIMSGSYRDFIHDLFMYCVKSRSPIVCRNRFQYDRGRLLDTCQMMLPFSAKGDPKRVGHVLVGQSFDFNKTGPAKPQVACLSNGAFVAPEPKFLPHLP</sequence>
<proteinExistence type="predicted"/>
<keyword evidence="2" id="KW-1185">Reference proteome</keyword>
<organism evidence="1 2">
    <name type="scientific">Pacificispira spongiicola</name>
    <dbReference type="NCBI Taxonomy" id="2729598"/>
    <lineage>
        <taxon>Bacteria</taxon>
        <taxon>Pseudomonadati</taxon>
        <taxon>Pseudomonadota</taxon>
        <taxon>Alphaproteobacteria</taxon>
        <taxon>Rhodospirillales</taxon>
        <taxon>Rhodospirillaceae</taxon>
        <taxon>Pacificispira</taxon>
    </lineage>
</organism>
<comment type="caution">
    <text evidence="1">The sequence shown here is derived from an EMBL/GenBank/DDBJ whole genome shotgun (WGS) entry which is preliminary data.</text>
</comment>
<dbReference type="Pfam" id="PF07310">
    <property type="entry name" value="PAS_5"/>
    <property type="match status" value="1"/>
</dbReference>
<name>A0A7Y0DWW9_9PROT</name>
<protein>
    <submittedName>
        <fullName evidence="1">PAS domain-containing protein</fullName>
    </submittedName>
</protein>
<dbReference type="InterPro" id="IPR009922">
    <property type="entry name" value="DUF1457"/>
</dbReference>
<dbReference type="RefSeq" id="WP_169623425.1">
    <property type="nucleotide sequence ID" value="NZ_JABBNT010000001.1"/>
</dbReference>
<dbReference type="Proteomes" id="UP000539372">
    <property type="component" value="Unassembled WGS sequence"/>
</dbReference>
<dbReference type="AlphaFoldDB" id="A0A7Y0DWW9"/>
<evidence type="ECO:0000313" key="1">
    <source>
        <dbReference type="EMBL" id="NMM43124.1"/>
    </source>
</evidence>